<dbReference type="Pfam" id="PF01750">
    <property type="entry name" value="HycI"/>
    <property type="match status" value="1"/>
</dbReference>
<keyword evidence="3" id="KW-0064">Aspartyl protease</keyword>
<organism evidence="5 6">
    <name type="scientific">Thermodesulfatator autotrophicus</name>
    <dbReference type="NCBI Taxonomy" id="1795632"/>
    <lineage>
        <taxon>Bacteria</taxon>
        <taxon>Pseudomonadati</taxon>
        <taxon>Thermodesulfobacteriota</taxon>
        <taxon>Thermodesulfobacteria</taxon>
        <taxon>Thermodesulfobacteriales</taxon>
        <taxon>Thermodesulfatatoraceae</taxon>
        <taxon>Thermodesulfatator</taxon>
    </lineage>
</organism>
<protein>
    <recommendedName>
        <fullName evidence="7">Hydrogenase maturation protease</fullName>
    </recommendedName>
</protein>
<dbReference type="GO" id="GO:0008047">
    <property type="term" value="F:enzyme activator activity"/>
    <property type="evidence" value="ECO:0007669"/>
    <property type="project" value="InterPro"/>
</dbReference>
<name>A0A177E780_9BACT</name>
<evidence type="ECO:0000256" key="1">
    <source>
        <dbReference type="ARBA" id="ARBA00006814"/>
    </source>
</evidence>
<sequence>MNKKTILIGIGNPYLQDDRAGLVVVSRLREMSCPWDLEELYTTGLEVLDKIRGYDEAIIIDAAQWGKEPGTIIELSGEDLRLPHVSSVNTHAMTLGHIIEVGYVAFPEEMPKKLTAYLIEAEKLDEFSYEMSPRVKTAIEKLVSFLEKRWKT</sequence>
<dbReference type="AlphaFoldDB" id="A0A177E780"/>
<evidence type="ECO:0000313" key="6">
    <source>
        <dbReference type="Proteomes" id="UP000076964"/>
    </source>
</evidence>
<keyword evidence="6" id="KW-1185">Reference proteome</keyword>
<dbReference type="GO" id="GO:0016485">
    <property type="term" value="P:protein processing"/>
    <property type="evidence" value="ECO:0007669"/>
    <property type="project" value="TreeGrafter"/>
</dbReference>
<evidence type="ECO:0000313" key="5">
    <source>
        <dbReference type="EMBL" id="OAG26869.1"/>
    </source>
</evidence>
<dbReference type="InterPro" id="IPR023430">
    <property type="entry name" value="Pept_HybD-like_dom_sf"/>
</dbReference>
<evidence type="ECO:0000256" key="4">
    <source>
        <dbReference type="ARBA" id="ARBA00022801"/>
    </source>
</evidence>
<dbReference type="PANTHER" id="PTHR30302">
    <property type="entry name" value="HYDROGENASE 1 MATURATION PROTEASE"/>
    <property type="match status" value="1"/>
</dbReference>
<gene>
    <name evidence="5" type="ORF">TH606_09910</name>
</gene>
<dbReference type="Proteomes" id="UP000076964">
    <property type="component" value="Unassembled WGS sequence"/>
</dbReference>
<accession>A0A177E780</accession>
<dbReference type="NCBIfam" id="TIGR00072">
    <property type="entry name" value="hydrog_prot"/>
    <property type="match status" value="1"/>
</dbReference>
<evidence type="ECO:0000256" key="3">
    <source>
        <dbReference type="ARBA" id="ARBA00022750"/>
    </source>
</evidence>
<keyword evidence="4" id="KW-0378">Hydrolase</keyword>
<dbReference type="OrthoDB" id="9794619at2"/>
<dbReference type="RefSeq" id="WP_068543508.1">
    <property type="nucleotide sequence ID" value="NZ_LSFI01000055.1"/>
</dbReference>
<dbReference type="STRING" id="1795632.TH606_09910"/>
<keyword evidence="2" id="KW-0645">Protease</keyword>
<comment type="similarity">
    <text evidence="1">Belongs to the peptidase A31 family.</text>
</comment>
<evidence type="ECO:0008006" key="7">
    <source>
        <dbReference type="Google" id="ProtNLM"/>
    </source>
</evidence>
<dbReference type="CDD" id="cd00518">
    <property type="entry name" value="H2MP"/>
    <property type="match status" value="1"/>
</dbReference>
<comment type="caution">
    <text evidence="5">The sequence shown here is derived from an EMBL/GenBank/DDBJ whole genome shotgun (WGS) entry which is preliminary data.</text>
</comment>
<dbReference type="InterPro" id="IPR000671">
    <property type="entry name" value="Peptidase_A31"/>
</dbReference>
<dbReference type="SUPFAM" id="SSF53163">
    <property type="entry name" value="HybD-like"/>
    <property type="match status" value="1"/>
</dbReference>
<dbReference type="PRINTS" id="PR00446">
    <property type="entry name" value="HYDRGNUPTAKE"/>
</dbReference>
<proteinExistence type="inferred from homology"/>
<dbReference type="Gene3D" id="3.40.50.1450">
    <property type="entry name" value="HybD-like"/>
    <property type="match status" value="1"/>
</dbReference>
<evidence type="ECO:0000256" key="2">
    <source>
        <dbReference type="ARBA" id="ARBA00022670"/>
    </source>
</evidence>
<dbReference type="GO" id="GO:0004190">
    <property type="term" value="F:aspartic-type endopeptidase activity"/>
    <property type="evidence" value="ECO:0007669"/>
    <property type="project" value="UniProtKB-KW"/>
</dbReference>
<dbReference type="PANTHER" id="PTHR30302:SF1">
    <property type="entry name" value="HYDROGENASE 2 MATURATION PROTEASE"/>
    <property type="match status" value="1"/>
</dbReference>
<reference evidence="5 6" key="1">
    <citation type="submission" date="2016-02" db="EMBL/GenBank/DDBJ databases">
        <title>Draft genome sequence of Thermodesulfatator sp. S606.</title>
        <authorList>
            <person name="Lai Q."/>
            <person name="Cao J."/>
            <person name="Dupont S."/>
            <person name="Shao Z."/>
            <person name="Jebbar M."/>
            <person name="Alain K."/>
        </authorList>
    </citation>
    <scope>NUCLEOTIDE SEQUENCE [LARGE SCALE GENOMIC DNA]</scope>
    <source>
        <strain evidence="5 6">S606</strain>
    </source>
</reference>
<dbReference type="EMBL" id="LSFI01000055">
    <property type="protein sequence ID" value="OAG26869.1"/>
    <property type="molecule type" value="Genomic_DNA"/>
</dbReference>